<reference evidence="6" key="1">
    <citation type="submission" date="2017-09" db="EMBL/GenBank/DDBJ databases">
        <title>Contemporary evolution of a Lepidopteran species, Heliothis virescens, in response to modern agricultural practices.</title>
        <authorList>
            <person name="Fritz M.L."/>
            <person name="Deyonke A.M."/>
            <person name="Papanicolaou A."/>
            <person name="Micinski S."/>
            <person name="Westbrook J."/>
            <person name="Gould F."/>
        </authorList>
    </citation>
    <scope>NUCLEOTIDE SEQUENCE [LARGE SCALE GENOMIC DNA]</scope>
    <source>
        <strain evidence="6">HvINT-</strain>
        <tissue evidence="6">Whole body</tissue>
    </source>
</reference>
<dbReference type="AlphaFoldDB" id="A0A2A4JML5"/>
<dbReference type="Pfam" id="PF00560">
    <property type="entry name" value="LRR_1"/>
    <property type="match status" value="2"/>
</dbReference>
<keyword evidence="4" id="KW-0472">Membrane</keyword>
<keyword evidence="4" id="KW-0812">Transmembrane</keyword>
<feature type="signal peptide" evidence="5">
    <location>
        <begin position="1"/>
        <end position="19"/>
    </location>
</feature>
<dbReference type="InterPro" id="IPR003591">
    <property type="entry name" value="Leu-rich_rpt_typical-subtyp"/>
</dbReference>
<comment type="caution">
    <text evidence="6">The sequence shown here is derived from an EMBL/GenBank/DDBJ whole genome shotgun (WGS) entry which is preliminary data.</text>
</comment>
<evidence type="ECO:0000313" key="6">
    <source>
        <dbReference type="EMBL" id="PCG72642.1"/>
    </source>
</evidence>
<dbReference type="STRING" id="7102.A0A2A4JML5"/>
<evidence type="ECO:0000256" key="2">
    <source>
        <dbReference type="ARBA" id="ARBA00022729"/>
    </source>
</evidence>
<organism evidence="6">
    <name type="scientific">Heliothis virescens</name>
    <name type="common">Tobacco budworm moth</name>
    <dbReference type="NCBI Taxonomy" id="7102"/>
    <lineage>
        <taxon>Eukaryota</taxon>
        <taxon>Metazoa</taxon>
        <taxon>Ecdysozoa</taxon>
        <taxon>Arthropoda</taxon>
        <taxon>Hexapoda</taxon>
        <taxon>Insecta</taxon>
        <taxon>Pterygota</taxon>
        <taxon>Neoptera</taxon>
        <taxon>Endopterygota</taxon>
        <taxon>Lepidoptera</taxon>
        <taxon>Glossata</taxon>
        <taxon>Ditrysia</taxon>
        <taxon>Noctuoidea</taxon>
        <taxon>Noctuidae</taxon>
        <taxon>Heliothinae</taxon>
        <taxon>Heliothis</taxon>
    </lineage>
</organism>
<dbReference type="InterPro" id="IPR001611">
    <property type="entry name" value="Leu-rich_rpt"/>
</dbReference>
<dbReference type="InterPro" id="IPR050328">
    <property type="entry name" value="Dev_Immune_Receptor"/>
</dbReference>
<evidence type="ECO:0000256" key="3">
    <source>
        <dbReference type="ARBA" id="ARBA00022737"/>
    </source>
</evidence>
<keyword evidence="4" id="KW-1133">Transmembrane helix</keyword>
<name>A0A2A4JML5_HELVI</name>
<dbReference type="PANTHER" id="PTHR24373">
    <property type="entry name" value="SLIT RELATED LEUCINE-RICH REPEAT NEURONAL PROTEIN"/>
    <property type="match status" value="1"/>
</dbReference>
<dbReference type="GO" id="GO:0031012">
    <property type="term" value="C:extracellular matrix"/>
    <property type="evidence" value="ECO:0007669"/>
    <property type="project" value="TreeGrafter"/>
</dbReference>
<dbReference type="SUPFAM" id="SSF52058">
    <property type="entry name" value="L domain-like"/>
    <property type="match status" value="2"/>
</dbReference>
<keyword evidence="1" id="KW-0433">Leucine-rich repeat</keyword>
<dbReference type="InterPro" id="IPR032675">
    <property type="entry name" value="LRR_dom_sf"/>
</dbReference>
<dbReference type="Gene3D" id="3.80.10.10">
    <property type="entry name" value="Ribonuclease Inhibitor"/>
    <property type="match status" value="4"/>
</dbReference>
<evidence type="ECO:0000256" key="5">
    <source>
        <dbReference type="SAM" id="SignalP"/>
    </source>
</evidence>
<evidence type="ECO:0000256" key="4">
    <source>
        <dbReference type="SAM" id="Phobius"/>
    </source>
</evidence>
<dbReference type="SMART" id="SM00369">
    <property type="entry name" value="LRR_TYP"/>
    <property type="match status" value="13"/>
</dbReference>
<feature type="transmembrane region" description="Helical" evidence="4">
    <location>
        <begin position="707"/>
        <end position="726"/>
    </location>
</feature>
<dbReference type="FunFam" id="3.80.10.10:FF:001164">
    <property type="entry name" value="GH01279p"/>
    <property type="match status" value="1"/>
</dbReference>
<dbReference type="PANTHER" id="PTHR24373:SF275">
    <property type="entry name" value="TIR DOMAIN-CONTAINING PROTEIN"/>
    <property type="match status" value="1"/>
</dbReference>
<keyword evidence="2 5" id="KW-0732">Signal</keyword>
<dbReference type="EMBL" id="NWSH01001095">
    <property type="protein sequence ID" value="PCG72642.1"/>
    <property type="molecule type" value="Genomic_DNA"/>
</dbReference>
<sequence length="746" mass="83378">MAHSTLLAFYLIATGFTYGFNGDSFELECPDECDCHYFRINWVTDCSESNLTEVPYDELSLSVYILDLNGNNITTLKPFPGDIKMRRLQIANNRLTRVDKDAFKGLEYLIDVDLSGNNISYVDPEAFLDARGLLNVELQDNPLTSVEGPFLASSTLQYLDISYCNLSSINTQFFDNITTLTTVDLSGNPLKTLEAGMFDVLTSLETLKLNDCKLTSISENTFASAINIKYLELSGNQLINTDWPEVLGKLLRLEYLNLRKSGLTSLSEDTFSNCTNLVTLILADNELRDLDVATTLGNSVTHLELLDLSNCNIQGPISGETFTNATRLKTLYLSGNPLVAADLQAALEPLPKLEKLFLSHCGLRDLPDNFNVFDNLLELDISHNPLENVFTKLLAPLEKLEYLNMGYSNLSYIGPDTFAKMTSMKRLVLSGNDLLSLEAGLFGNLTQLTTIELEFCGLKRPLNGLAFFKNLTYMDLREIRLGGNPLVIPASGPIFPKQLSQVSILDLSNCNISSLNIDAFKNTENITDLNLGGNRLRSELGSLSFLERLHHLEKINLGSNNLTTIDPEVFTHNPKLHSLNLLDNPFVCDCKIAEMWDWANMIKGDLDVLVGAKSAEKDIVVKGNKKKKNLYCHYNETQLRNMTTMVNKTVPGRRPFAKPRELTFANRTWAKYVRESGCEPVVKILRPVAYVGEVYDFNQANHISTRVTIVAVMALALGIASVLMTIKLFRRKNVVDTDTETNRKVR</sequence>
<protein>
    <recommendedName>
        <fullName evidence="7">LRRCT domain-containing protein</fullName>
    </recommendedName>
</protein>
<evidence type="ECO:0008006" key="7">
    <source>
        <dbReference type="Google" id="ProtNLM"/>
    </source>
</evidence>
<feature type="chain" id="PRO_5013059807" description="LRRCT domain-containing protein" evidence="5">
    <location>
        <begin position="20"/>
        <end position="746"/>
    </location>
</feature>
<proteinExistence type="predicted"/>
<evidence type="ECO:0000256" key="1">
    <source>
        <dbReference type="ARBA" id="ARBA00022614"/>
    </source>
</evidence>
<dbReference type="Pfam" id="PF13855">
    <property type="entry name" value="LRR_8"/>
    <property type="match status" value="5"/>
</dbReference>
<dbReference type="GO" id="GO:0005615">
    <property type="term" value="C:extracellular space"/>
    <property type="evidence" value="ECO:0007669"/>
    <property type="project" value="TreeGrafter"/>
</dbReference>
<gene>
    <name evidence="6" type="ORF">B5V51_598</name>
</gene>
<accession>A0A2A4JML5</accession>
<keyword evidence="3" id="KW-0677">Repeat</keyword>